<feature type="region of interest" description="Disordered" evidence="1">
    <location>
        <begin position="1"/>
        <end position="25"/>
    </location>
</feature>
<dbReference type="KEGG" id="lrz:BJI69_18420"/>
<proteinExistence type="predicted"/>
<dbReference type="AlphaFoldDB" id="A0A1L3EZZ3"/>
<evidence type="ECO:0000256" key="1">
    <source>
        <dbReference type="SAM" id="MobiDB-lite"/>
    </source>
</evidence>
<dbReference type="Proteomes" id="UP000182987">
    <property type="component" value="Chromosome"/>
</dbReference>
<evidence type="ECO:0000313" key="2">
    <source>
        <dbReference type="EMBL" id="APG06631.1"/>
    </source>
</evidence>
<keyword evidence="3" id="KW-1185">Reference proteome</keyword>
<feature type="compositionally biased region" description="Polar residues" evidence="1">
    <location>
        <begin position="10"/>
        <end position="25"/>
    </location>
</feature>
<dbReference type="STRING" id="1440763.BJI69_18420"/>
<protein>
    <recommendedName>
        <fullName evidence="4">Neuromedin U</fullName>
    </recommendedName>
</protein>
<name>A0A1L3EZZ3_9GAMM</name>
<evidence type="ECO:0000313" key="3">
    <source>
        <dbReference type="Proteomes" id="UP000182987"/>
    </source>
</evidence>
<gene>
    <name evidence="2" type="ORF">BJI69_18420</name>
</gene>
<accession>A0A1L3EZZ3</accession>
<reference evidence="3" key="1">
    <citation type="submission" date="2016-09" db="EMBL/GenBank/DDBJ databases">
        <authorList>
            <person name="Lysoe E."/>
        </authorList>
    </citation>
    <scope>NUCLEOTIDE SEQUENCE [LARGE SCALE GENOMIC DNA]</scope>
    <source>
        <strain evidence="3">LJ96T</strain>
    </source>
</reference>
<dbReference type="EMBL" id="CP017480">
    <property type="protein sequence ID" value="APG06631.1"/>
    <property type="molecule type" value="Genomic_DNA"/>
</dbReference>
<evidence type="ECO:0008006" key="4">
    <source>
        <dbReference type="Google" id="ProtNLM"/>
    </source>
</evidence>
<dbReference type="OrthoDB" id="9809066at2"/>
<organism evidence="2 3">
    <name type="scientific">Luteibacter rhizovicinus DSM 16549</name>
    <dbReference type="NCBI Taxonomy" id="1440763"/>
    <lineage>
        <taxon>Bacteria</taxon>
        <taxon>Pseudomonadati</taxon>
        <taxon>Pseudomonadota</taxon>
        <taxon>Gammaproteobacteria</taxon>
        <taxon>Lysobacterales</taxon>
        <taxon>Rhodanobacteraceae</taxon>
        <taxon>Luteibacter</taxon>
    </lineage>
</organism>
<sequence>MTAPAFGQASPPSSEANDANNPLTPKITVNFQDQWAPQLYNSNDTTNAFLFRGLIPSAAFGTPQLFRYTLPVTTAPTPTGNTTSIGDLNLIDLFPFKVGHTEVAIGPQLTAPTAGKDETGTGKWQAGLAVIVIAPQKWGLLGTLITWQQSFAGSRRRLDQNNLAFQPLILYNLPRGWYLRSTATWNADLQRGNYAIPVGLGLGKVKLLKSGTTVNVFLEPQWTVSRSGAGQPQFQVFAGVNLQFPMKR</sequence>